<evidence type="ECO:0000313" key="11">
    <source>
        <dbReference type="EMBL" id="OGM39234.1"/>
    </source>
</evidence>
<dbReference type="GO" id="GO:0000422">
    <property type="term" value="P:autophagy of mitochondrion"/>
    <property type="evidence" value="ECO:0007669"/>
    <property type="project" value="TreeGrafter"/>
</dbReference>
<dbReference type="Gene3D" id="3.40.50.720">
    <property type="entry name" value="NAD(P)-binding Rossmann-like Domain"/>
    <property type="match status" value="1"/>
</dbReference>
<dbReference type="InterPro" id="IPR000594">
    <property type="entry name" value="ThiF_NAD_FAD-bd"/>
</dbReference>
<keyword evidence="3 8" id="KW-0813">Transport</keyword>
<feature type="active site" description="Glycyl thioester intermediate" evidence="7">
    <location>
        <position position="575"/>
    </location>
</feature>
<evidence type="ECO:0000256" key="4">
    <source>
        <dbReference type="ARBA" id="ARBA00022927"/>
    </source>
</evidence>
<protein>
    <recommendedName>
        <fullName evidence="2 8">Ubiquitin-like modifier-activating enzyme ATG7</fullName>
    </recommendedName>
    <alternativeName>
        <fullName evidence="8">Autophagy-related protein 7</fullName>
    </alternativeName>
</protein>
<proteinExistence type="inferred from homology"/>
<dbReference type="FunFam" id="3.40.140.70:FF:000001">
    <property type="entry name" value="Ubiquitin-like modifier-activating enzyme atg7"/>
    <property type="match status" value="1"/>
</dbReference>
<comment type="subunit">
    <text evidence="8">Homodimer.</text>
</comment>
<dbReference type="NCBIfam" id="TIGR01381">
    <property type="entry name" value="E1_like_apg7"/>
    <property type="match status" value="1"/>
</dbReference>
<keyword evidence="12" id="KW-1185">Reference proteome</keyword>
<dbReference type="Gene3D" id="3.40.140.70">
    <property type="entry name" value="Ubiquitin-like modifier-activating enzyme ATG7 N-terminal domain"/>
    <property type="match status" value="1"/>
</dbReference>
<keyword evidence="4 8" id="KW-0653">Protein transport</keyword>
<dbReference type="GO" id="GO:0000407">
    <property type="term" value="C:phagophore assembly site"/>
    <property type="evidence" value="ECO:0007669"/>
    <property type="project" value="UniProtKB-SubCell"/>
</dbReference>
<dbReference type="OrthoDB" id="338614at2759"/>
<evidence type="ECO:0000256" key="8">
    <source>
        <dbReference type="RuleBase" id="RU366022"/>
    </source>
</evidence>
<feature type="domain" description="THIF-type NAD/FAD binding fold" evidence="9">
    <location>
        <begin position="375"/>
        <end position="602"/>
    </location>
</feature>
<evidence type="ECO:0000313" key="12">
    <source>
        <dbReference type="Proteomes" id="UP000179179"/>
    </source>
</evidence>
<keyword evidence="8" id="KW-0833">Ubl conjugation pathway</keyword>
<dbReference type="Pfam" id="PF16420">
    <property type="entry name" value="ATG7_N"/>
    <property type="match status" value="1"/>
</dbReference>
<keyword evidence="5 8" id="KW-0072">Autophagy</keyword>
<evidence type="ECO:0000256" key="5">
    <source>
        <dbReference type="ARBA" id="ARBA00023006"/>
    </source>
</evidence>
<comment type="caution">
    <text evidence="11">The sequence shown here is derived from an EMBL/GenBank/DDBJ whole genome shotgun (WGS) entry which is preliminary data.</text>
</comment>
<accession>A0A1F7ZIF1</accession>
<dbReference type="InterPro" id="IPR045886">
    <property type="entry name" value="ThiF/MoeB/HesA"/>
</dbReference>
<dbReference type="PANTHER" id="PTHR10953">
    <property type="entry name" value="UBIQUITIN-ACTIVATING ENZYME E1"/>
    <property type="match status" value="1"/>
</dbReference>
<sequence length="716" mass="79320">MQYTPFASDIELPFYTALASLKINHDKLDDSARKIIGLYEIRSTDPPSSSCRMQIHGNALTSDEVPAGFYRAEGLIKNVNTIEEYRTVDKTLLLHRSGRMIWDAIKDGTIYSCPSLLSSFAILSYADLKRYKFHYWFAFPAIHLDPSWAPLGPNNDTAHSKSSERECVPSTYLSSVESSTLVEAVNTWSYGIDARQRGFFLARRTLAASGKASQDSTKDTGSEPGKGKAADVESVCWRIATLSDYENGFFDGANFEDCYVCFVDPSNYEKAPGWMLRNLLVLVKHRWKLSKIQVLRFRDVHSKRDQGRSIVVTLAEKNQQTSILKAPDNLMPKVTGWERNPTGKLTGRLVDLTEYLDPQRLADQSVDLNLKLMKWRISPNLDLEKIKHTKCLLLGAGTLGSYVARNLMGWGVTKITFVDNGSVSFSNPVRQPLFNFKDCLAGGVKKAHRASQALSEIYPGVESTGYALSVPMAGHPVLDAEKTRQEFELLKRLIDEHDVIFLLMDTRESRWLPTVMGKAAGKIVMNAALGFDSFVVMRHGVKVAEDPAAELGCYFCNDIVAPVNSMKDQTLDQQCTVTRPGVAAIASALLVELLISVLQHPLGAAAPAPASRDDDRGSHPLGLVPHQIRGFLSTFENLCVVGKSYKCCSACSEKIVDTYKEKGWDFVHKALDETGYVEDLSGLKEVQTIAEATAADIEWDEVSGTDNELEAMGADR</sequence>
<dbReference type="GO" id="GO:0019778">
    <property type="term" value="F:Atg12 activating enzyme activity"/>
    <property type="evidence" value="ECO:0007669"/>
    <property type="project" value="TreeGrafter"/>
</dbReference>
<dbReference type="AlphaFoldDB" id="A0A1F7ZIF1"/>
<dbReference type="GO" id="GO:0006995">
    <property type="term" value="P:cellular response to nitrogen starvation"/>
    <property type="evidence" value="ECO:0007669"/>
    <property type="project" value="TreeGrafter"/>
</dbReference>
<evidence type="ECO:0000256" key="6">
    <source>
        <dbReference type="ARBA" id="ARBA00024930"/>
    </source>
</evidence>
<dbReference type="GO" id="GO:0000045">
    <property type="term" value="P:autophagosome assembly"/>
    <property type="evidence" value="ECO:0007669"/>
    <property type="project" value="TreeGrafter"/>
</dbReference>
<dbReference type="RefSeq" id="XP_022382952.1">
    <property type="nucleotide sequence ID" value="XM_022539186.1"/>
</dbReference>
<dbReference type="InterPro" id="IPR035985">
    <property type="entry name" value="Ubiquitin-activating_enz"/>
</dbReference>
<dbReference type="InterPro" id="IPR042523">
    <property type="entry name" value="Atg7_N_2"/>
</dbReference>
<name>A0A1F7ZIF1_9EURO</name>
<evidence type="ECO:0000256" key="2">
    <source>
        <dbReference type="ARBA" id="ARBA00017647"/>
    </source>
</evidence>
<evidence type="ECO:0000256" key="7">
    <source>
        <dbReference type="PIRSR" id="PIRSR606285-1"/>
    </source>
</evidence>
<dbReference type="GO" id="GO:0015031">
    <property type="term" value="P:protein transport"/>
    <property type="evidence" value="ECO:0007669"/>
    <property type="project" value="UniProtKB-UniRule"/>
</dbReference>
<dbReference type="SUPFAM" id="SSF69572">
    <property type="entry name" value="Activating enzymes of the ubiquitin-like proteins"/>
    <property type="match status" value="1"/>
</dbReference>
<dbReference type="Gene3D" id="3.40.140.100">
    <property type="entry name" value="Ubiquitin-like modifier-activating enzyme ATG7 C-terminal domain"/>
    <property type="match status" value="1"/>
</dbReference>
<comment type="function">
    <text evidence="6">E1-like activating enzyme involved in the 2 ubiquitin-like systems required for cytoplasm to vacuole transport (Cvt) and autophagy. Activates ATG12 for its conjugation with ATG5 and ATG8 for its conjugation with phosphatidylethanolamine. Both systems are needed for the ATG8 association to Cvt vesicles and autophagosomes membranes. Autophagy is essential for maintenance of amino acid levels and protein synthesis under nitrogen starvation. Required for selective autophagic degradation of the nucleus (nucleophagy) as well as for mitophagy which contributes to regulate mitochondrial quantity and quality by eliminating the mitochondria to a basal level to fulfill cellular energy requirements and preventing excess ROS production. Plays a role in the regulation of filamentous growth and chronological longevity.</text>
</comment>
<dbReference type="Proteomes" id="UP000179179">
    <property type="component" value="Unassembled WGS sequence"/>
</dbReference>
<evidence type="ECO:0000259" key="9">
    <source>
        <dbReference type="Pfam" id="PF00899"/>
    </source>
</evidence>
<dbReference type="InterPro" id="IPR006285">
    <property type="entry name" value="Atg7"/>
</dbReference>
<evidence type="ECO:0000256" key="3">
    <source>
        <dbReference type="ARBA" id="ARBA00022448"/>
    </source>
</evidence>
<feature type="domain" description="Ubiquitin-like modifier-activating enzyme Atg7 N-terminal" evidence="10">
    <location>
        <begin position="1"/>
        <end position="356"/>
    </location>
</feature>
<dbReference type="GO" id="GO:0034727">
    <property type="term" value="P:piecemeal microautophagy of the nucleus"/>
    <property type="evidence" value="ECO:0007669"/>
    <property type="project" value="TreeGrafter"/>
</dbReference>
<dbReference type="EMBL" id="LYCR01000237">
    <property type="protein sequence ID" value="OGM39234.1"/>
    <property type="molecule type" value="Genomic_DNA"/>
</dbReference>
<dbReference type="InterPro" id="IPR042522">
    <property type="entry name" value="Atg7_N_1"/>
</dbReference>
<keyword evidence="8" id="KW-0963">Cytoplasm</keyword>
<dbReference type="STRING" id="109264.A0A1F7ZIF1"/>
<dbReference type="GO" id="GO:0019779">
    <property type="term" value="F:Atg8 activating enzyme activity"/>
    <property type="evidence" value="ECO:0007669"/>
    <property type="project" value="TreeGrafter"/>
</dbReference>
<reference evidence="11 12" key="1">
    <citation type="journal article" date="2016" name="Genome Biol. Evol.">
        <title>Draft genome sequence of an aflatoxigenic Aspergillus species, A. bombycis.</title>
        <authorList>
            <person name="Moore G.G."/>
            <person name="Mack B.M."/>
            <person name="Beltz S.B."/>
            <person name="Gilbert M.K."/>
        </authorList>
    </citation>
    <scope>NUCLEOTIDE SEQUENCE [LARGE SCALE GENOMIC DNA]</scope>
    <source>
        <strain evidence="12">NRRL 26010</strain>
    </source>
</reference>
<dbReference type="GeneID" id="34455448"/>
<dbReference type="GO" id="GO:0032446">
    <property type="term" value="P:protein modification by small protein conjugation"/>
    <property type="evidence" value="ECO:0007669"/>
    <property type="project" value="TreeGrafter"/>
</dbReference>
<comment type="similarity">
    <text evidence="1 8">Belongs to the ATG7 family.</text>
</comment>
<evidence type="ECO:0000256" key="1">
    <source>
        <dbReference type="ARBA" id="ARBA00010931"/>
    </source>
</evidence>
<dbReference type="FunFam" id="3.40.50.720:FF:000243">
    <property type="entry name" value="Ubiquitin-like modifier-activating enzyme ATG7"/>
    <property type="match status" value="1"/>
</dbReference>
<comment type="subcellular location">
    <subcellularLocation>
        <location evidence="8">Cytoplasm</location>
    </subcellularLocation>
    <subcellularLocation>
        <location evidence="8">Preautophagosomal structure</location>
    </subcellularLocation>
</comment>
<dbReference type="CDD" id="cd01486">
    <property type="entry name" value="Apg7"/>
    <property type="match status" value="1"/>
</dbReference>
<dbReference type="PANTHER" id="PTHR10953:SF3">
    <property type="entry name" value="UBIQUITIN-LIKE MODIFIER-ACTIVATING ENZYME ATG7"/>
    <property type="match status" value="1"/>
</dbReference>
<dbReference type="InterPro" id="IPR032197">
    <property type="entry name" value="Atg7_N"/>
</dbReference>
<dbReference type="Pfam" id="PF00899">
    <property type="entry name" value="ThiF"/>
    <property type="match status" value="1"/>
</dbReference>
<organism evidence="11 12">
    <name type="scientific">Aspergillus bombycis</name>
    <dbReference type="NCBI Taxonomy" id="109264"/>
    <lineage>
        <taxon>Eukaryota</taxon>
        <taxon>Fungi</taxon>
        <taxon>Dikarya</taxon>
        <taxon>Ascomycota</taxon>
        <taxon>Pezizomycotina</taxon>
        <taxon>Eurotiomycetes</taxon>
        <taxon>Eurotiomycetidae</taxon>
        <taxon>Eurotiales</taxon>
        <taxon>Aspergillaceae</taxon>
        <taxon>Aspergillus</taxon>
    </lineage>
</organism>
<evidence type="ECO:0000259" key="10">
    <source>
        <dbReference type="Pfam" id="PF16420"/>
    </source>
</evidence>
<gene>
    <name evidence="11" type="ORF">ABOM_012058</name>
</gene>